<dbReference type="EMBL" id="VXIV02002497">
    <property type="protein sequence ID" value="KAF6025091.1"/>
    <property type="molecule type" value="Genomic_DNA"/>
</dbReference>
<dbReference type="AlphaFoldDB" id="A0A7J7JHL8"/>
<organism evidence="2 3">
    <name type="scientific">Bugula neritina</name>
    <name type="common">Brown bryozoan</name>
    <name type="synonym">Sertularia neritina</name>
    <dbReference type="NCBI Taxonomy" id="10212"/>
    <lineage>
        <taxon>Eukaryota</taxon>
        <taxon>Metazoa</taxon>
        <taxon>Spiralia</taxon>
        <taxon>Lophotrochozoa</taxon>
        <taxon>Bryozoa</taxon>
        <taxon>Gymnolaemata</taxon>
        <taxon>Cheilostomatida</taxon>
        <taxon>Flustrina</taxon>
        <taxon>Buguloidea</taxon>
        <taxon>Bugulidae</taxon>
        <taxon>Bugula</taxon>
    </lineage>
</organism>
<keyword evidence="3" id="KW-1185">Reference proteome</keyword>
<sequence>MYILVIEVYQEWAGKSIAMLTVFKDCLVKLEHDKMLKLVAAKADTIDSWRGIVVAVNPASVLCGWGPGCRGEGSKCPHPVQHRNRRAKERAQGSKW</sequence>
<accession>A0A7J7JHL8</accession>
<dbReference type="Proteomes" id="UP000593567">
    <property type="component" value="Unassembled WGS sequence"/>
</dbReference>
<comment type="caution">
    <text evidence="2">The sequence shown here is derived from an EMBL/GenBank/DDBJ whole genome shotgun (WGS) entry which is preliminary data.</text>
</comment>
<reference evidence="2" key="1">
    <citation type="submission" date="2020-06" db="EMBL/GenBank/DDBJ databases">
        <title>Draft genome of Bugula neritina, a colonial animal packing powerful symbionts and potential medicines.</title>
        <authorList>
            <person name="Rayko M."/>
        </authorList>
    </citation>
    <scope>NUCLEOTIDE SEQUENCE [LARGE SCALE GENOMIC DNA]</scope>
    <source>
        <strain evidence="2">Kwan_BN1</strain>
    </source>
</reference>
<evidence type="ECO:0000313" key="3">
    <source>
        <dbReference type="Proteomes" id="UP000593567"/>
    </source>
</evidence>
<evidence type="ECO:0000256" key="1">
    <source>
        <dbReference type="SAM" id="MobiDB-lite"/>
    </source>
</evidence>
<proteinExistence type="predicted"/>
<evidence type="ECO:0000313" key="2">
    <source>
        <dbReference type="EMBL" id="KAF6025091.1"/>
    </source>
</evidence>
<feature type="region of interest" description="Disordered" evidence="1">
    <location>
        <begin position="71"/>
        <end position="96"/>
    </location>
</feature>
<gene>
    <name evidence="2" type="ORF">EB796_016602</name>
</gene>
<name>A0A7J7JHL8_BUGNE</name>
<dbReference type="OrthoDB" id="10263751at2759"/>
<protein>
    <submittedName>
        <fullName evidence="2">Uncharacterized protein</fullName>
    </submittedName>
</protein>